<keyword evidence="1" id="KW-0653">Protein transport</keyword>
<proteinExistence type="inferred from homology"/>
<evidence type="ECO:0000313" key="3">
    <source>
        <dbReference type="EMBL" id="GKT25091.1"/>
    </source>
</evidence>
<gene>
    <name evidence="3" type="ORF">ADUPG1_012930</name>
</gene>
<dbReference type="EMBL" id="BQXS01012565">
    <property type="protein sequence ID" value="GKT25091.1"/>
    <property type="molecule type" value="Genomic_DNA"/>
</dbReference>
<keyword evidence="1" id="KW-0809">Transit peptide</keyword>
<evidence type="ECO:0000256" key="1">
    <source>
        <dbReference type="RuleBase" id="RU365079"/>
    </source>
</evidence>
<keyword evidence="1" id="KW-0813">Transport</keyword>
<sequence>MLLRNIHKRGGEIIVFTAAVKDYADKCLDILGETASLISHILYRDHCVFISSDDLISQIEHEYECVFDEEDDEEEYEFKEHHDVDPLDVEHDDESKCLENAENGCRDPLQYVSSGKQLHALSGAKDSPVHHLFFKELMGFQPCFIKDLSRLGRDLRTTFLIDDNPISYALQPLHGIPIPGFRGDDRDRELKFCELAIHAAIEDGGKSGISGISASFDGAIDHIERFRKPIYPKGMLFQGKGSAVPIGEEVLLDTEL</sequence>
<dbReference type="SMART" id="SM00577">
    <property type="entry name" value="CPDc"/>
    <property type="match status" value="1"/>
</dbReference>
<keyword evidence="4" id="KW-1185">Reference proteome</keyword>
<dbReference type="PROSITE" id="PS50969">
    <property type="entry name" value="FCP1"/>
    <property type="match status" value="1"/>
</dbReference>
<dbReference type="SUPFAM" id="SSF56784">
    <property type="entry name" value="HAD-like"/>
    <property type="match status" value="1"/>
</dbReference>
<dbReference type="InterPro" id="IPR023214">
    <property type="entry name" value="HAD_sf"/>
</dbReference>
<dbReference type="Pfam" id="PF03031">
    <property type="entry name" value="NIF"/>
    <property type="match status" value="2"/>
</dbReference>
<protein>
    <recommendedName>
        <fullName evidence="1">Mitochondrial import inner membrane translocase subunit TIM50</fullName>
    </recommendedName>
</protein>
<dbReference type="InterPro" id="IPR050365">
    <property type="entry name" value="TIM50"/>
</dbReference>
<comment type="subcellular location">
    <subcellularLocation>
        <location evidence="1">Mitochondrion inner membrane</location>
        <topology evidence="1">Single-pass membrane protein</topology>
    </subcellularLocation>
</comment>
<dbReference type="PANTHER" id="PTHR12210">
    <property type="entry name" value="DULLARD PROTEIN PHOSPHATASE"/>
    <property type="match status" value="1"/>
</dbReference>
<comment type="subunit">
    <text evidence="1">Component of the TIM23 complex.</text>
</comment>
<comment type="caution">
    <text evidence="3">The sequence shown here is derived from an EMBL/GenBank/DDBJ whole genome shotgun (WGS) entry which is preliminary data.</text>
</comment>
<evidence type="ECO:0000313" key="4">
    <source>
        <dbReference type="Proteomes" id="UP001057375"/>
    </source>
</evidence>
<evidence type="ECO:0000259" key="2">
    <source>
        <dbReference type="PROSITE" id="PS50969"/>
    </source>
</evidence>
<reference evidence="3" key="1">
    <citation type="submission" date="2022-03" db="EMBL/GenBank/DDBJ databases">
        <title>Draft genome sequence of Aduncisulcus paluster, a free-living microaerophilic Fornicata.</title>
        <authorList>
            <person name="Yuyama I."/>
            <person name="Kume K."/>
            <person name="Tamura T."/>
            <person name="Inagaki Y."/>
            <person name="Hashimoto T."/>
        </authorList>
    </citation>
    <scope>NUCLEOTIDE SEQUENCE</scope>
    <source>
        <strain evidence="3">NY0171</strain>
    </source>
</reference>
<dbReference type="Gene3D" id="3.40.50.1000">
    <property type="entry name" value="HAD superfamily/HAD-like"/>
    <property type="match status" value="2"/>
</dbReference>
<dbReference type="InterPro" id="IPR004274">
    <property type="entry name" value="FCP1_dom"/>
</dbReference>
<accession>A0ABQ5K164</accession>
<feature type="domain" description="FCP1 homology" evidence="2">
    <location>
        <begin position="1"/>
        <end position="201"/>
    </location>
</feature>
<organism evidence="3 4">
    <name type="scientific">Aduncisulcus paluster</name>
    <dbReference type="NCBI Taxonomy" id="2918883"/>
    <lineage>
        <taxon>Eukaryota</taxon>
        <taxon>Metamonada</taxon>
        <taxon>Carpediemonas-like organisms</taxon>
        <taxon>Aduncisulcus</taxon>
    </lineage>
</organism>
<name>A0ABQ5K164_9EUKA</name>
<comment type="function">
    <text evidence="1">Essential component of the TIM23 complex, a complex that mediates the translocation of transit peptide-containing proteins across the mitochondrial inner membrane.</text>
</comment>
<keyword evidence="1" id="KW-0496">Mitochondrion</keyword>
<dbReference type="Proteomes" id="UP001057375">
    <property type="component" value="Unassembled WGS sequence"/>
</dbReference>
<keyword evidence="1" id="KW-0811">Translocation</keyword>
<dbReference type="InterPro" id="IPR036412">
    <property type="entry name" value="HAD-like_sf"/>
</dbReference>
<comment type="similarity">
    <text evidence="1">Belongs to the TIM50 family.</text>
</comment>